<evidence type="ECO:0000313" key="1">
    <source>
        <dbReference type="EMBL" id="MBC8579973.1"/>
    </source>
</evidence>
<dbReference type="Proteomes" id="UP000655830">
    <property type="component" value="Unassembled WGS sequence"/>
</dbReference>
<accession>A0A926EGP9</accession>
<reference evidence="1" key="1">
    <citation type="submission" date="2020-08" db="EMBL/GenBank/DDBJ databases">
        <title>Genome public.</title>
        <authorList>
            <person name="Liu C."/>
            <person name="Sun Q."/>
        </authorList>
    </citation>
    <scope>NUCLEOTIDE SEQUENCE</scope>
    <source>
        <strain evidence="1">NSJ-12</strain>
    </source>
</reference>
<protein>
    <submittedName>
        <fullName evidence="1">Uncharacterized protein</fullName>
    </submittedName>
</protein>
<comment type="caution">
    <text evidence="1">The sequence shown here is derived from an EMBL/GenBank/DDBJ whole genome shotgun (WGS) entry which is preliminary data.</text>
</comment>
<organism evidence="1 2">
    <name type="scientific">Zhenhengia yiwuensis</name>
    <dbReference type="NCBI Taxonomy" id="2763666"/>
    <lineage>
        <taxon>Bacteria</taxon>
        <taxon>Bacillati</taxon>
        <taxon>Bacillota</taxon>
        <taxon>Clostridia</taxon>
        <taxon>Lachnospirales</taxon>
        <taxon>Lachnospiraceae</taxon>
        <taxon>Zhenhengia</taxon>
    </lineage>
</organism>
<sequence>MSKQLDALRVVNNEVIFEKANGEKMVMPNLTALLKLYNETSDEAIKERARKIFNHEIGSLLICEIMIDMQNSTTLNRLETGEISKTMRHVSTYNIILESHLEKAKEQFEALRAQGEVEGTFEEAVFATFPYGIVIERVKFPQFTNTEYVKEII</sequence>
<gene>
    <name evidence="1" type="ORF">H8718_10590</name>
</gene>
<keyword evidence="2" id="KW-1185">Reference proteome</keyword>
<dbReference type="RefSeq" id="WP_249332870.1">
    <property type="nucleotide sequence ID" value="NZ_JACRSY010000015.1"/>
</dbReference>
<dbReference type="EMBL" id="JACRSY010000015">
    <property type="protein sequence ID" value="MBC8579973.1"/>
    <property type="molecule type" value="Genomic_DNA"/>
</dbReference>
<name>A0A926EGP9_9FIRM</name>
<proteinExistence type="predicted"/>
<dbReference type="AlphaFoldDB" id="A0A926EGP9"/>
<evidence type="ECO:0000313" key="2">
    <source>
        <dbReference type="Proteomes" id="UP000655830"/>
    </source>
</evidence>